<sequence>MLLIWRGALCVIAGIVVAALRTLKRGRLSQPPSLGARDAPETLEPKGRGDRLSLKADIPGLGLALFGAILIFVGALTST</sequence>
<gene>
    <name evidence="3" type="ORF">E2493_03440</name>
</gene>
<feature type="transmembrane region" description="Helical" evidence="2">
    <location>
        <begin position="58"/>
        <end position="77"/>
    </location>
</feature>
<keyword evidence="4" id="KW-1185">Reference proteome</keyword>
<accession>A0A4Y8ZUG8</accession>
<feature type="region of interest" description="Disordered" evidence="1">
    <location>
        <begin position="28"/>
        <end position="51"/>
    </location>
</feature>
<dbReference type="Proteomes" id="UP000298213">
    <property type="component" value="Unassembled WGS sequence"/>
</dbReference>
<evidence type="ECO:0000256" key="1">
    <source>
        <dbReference type="SAM" id="MobiDB-lite"/>
    </source>
</evidence>
<keyword evidence="2" id="KW-0812">Transmembrane</keyword>
<evidence type="ECO:0000256" key="2">
    <source>
        <dbReference type="SAM" id="Phobius"/>
    </source>
</evidence>
<protein>
    <submittedName>
        <fullName evidence="3">Uncharacterized protein</fullName>
    </submittedName>
</protein>
<keyword evidence="2" id="KW-0472">Membrane</keyword>
<proteinExistence type="predicted"/>
<dbReference type="AlphaFoldDB" id="A0A4Y8ZUG8"/>
<feature type="compositionally biased region" description="Basic and acidic residues" evidence="1">
    <location>
        <begin position="38"/>
        <end position="51"/>
    </location>
</feature>
<dbReference type="EMBL" id="SPDV01000004">
    <property type="protein sequence ID" value="TFI59683.1"/>
    <property type="molecule type" value="Genomic_DNA"/>
</dbReference>
<reference evidence="3 4" key="1">
    <citation type="submission" date="2019-03" db="EMBL/GenBank/DDBJ databases">
        <title>Genome sequence of Sphingomonas sp. 17J27-24.</title>
        <authorList>
            <person name="Kim M."/>
            <person name="Maeng S."/>
            <person name="Sathiyaraj S."/>
        </authorList>
    </citation>
    <scope>NUCLEOTIDE SEQUENCE [LARGE SCALE GENOMIC DNA]</scope>
    <source>
        <strain evidence="3 4">17J27-24</strain>
    </source>
</reference>
<keyword evidence="2" id="KW-1133">Transmembrane helix</keyword>
<organism evidence="3 4">
    <name type="scientific">Sphingomonas parva</name>
    <dbReference type="NCBI Taxonomy" id="2555898"/>
    <lineage>
        <taxon>Bacteria</taxon>
        <taxon>Pseudomonadati</taxon>
        <taxon>Pseudomonadota</taxon>
        <taxon>Alphaproteobacteria</taxon>
        <taxon>Sphingomonadales</taxon>
        <taxon>Sphingomonadaceae</taxon>
        <taxon>Sphingomonas</taxon>
    </lineage>
</organism>
<dbReference type="RefSeq" id="WP_135083750.1">
    <property type="nucleotide sequence ID" value="NZ_SPDV01000004.1"/>
</dbReference>
<comment type="caution">
    <text evidence="3">The sequence shown here is derived from an EMBL/GenBank/DDBJ whole genome shotgun (WGS) entry which is preliminary data.</text>
</comment>
<evidence type="ECO:0000313" key="4">
    <source>
        <dbReference type="Proteomes" id="UP000298213"/>
    </source>
</evidence>
<evidence type="ECO:0000313" key="3">
    <source>
        <dbReference type="EMBL" id="TFI59683.1"/>
    </source>
</evidence>
<name>A0A4Y8ZUG8_9SPHN</name>
<dbReference type="OrthoDB" id="8251838at2"/>